<dbReference type="EMBL" id="FPAS01000001">
    <property type="protein sequence ID" value="SFT40851.1"/>
    <property type="molecule type" value="Genomic_DNA"/>
</dbReference>
<dbReference type="PANTHER" id="PTHR36454">
    <property type="entry name" value="LMO2823 PROTEIN"/>
    <property type="match status" value="1"/>
</dbReference>
<name>A0A1I6XSE7_9FLAO</name>
<evidence type="ECO:0000313" key="2">
    <source>
        <dbReference type="Proteomes" id="UP000236454"/>
    </source>
</evidence>
<dbReference type="PIRSF" id="PIRSF033563">
    <property type="entry name" value="UCP033563"/>
    <property type="match status" value="1"/>
</dbReference>
<reference evidence="1 2" key="1">
    <citation type="submission" date="2016-10" db="EMBL/GenBank/DDBJ databases">
        <authorList>
            <person name="de Groot N.N."/>
        </authorList>
    </citation>
    <scope>NUCLEOTIDE SEQUENCE [LARGE SCALE GENOMIC DNA]</scope>
    <source>
        <strain evidence="1 2">CGMCC 1.7005</strain>
    </source>
</reference>
<sequence>MAKLKAFKAVRPTRDKAHLVASRPYYTYKPNILEAKLEDNPYTFIHIINPEHNISEELRTEPNSPERFKNVRNVFEEFCAQGILQQEDEEALYVYQQTKNGHVYTGVIAGASVEEYNNDLIKKHEATLTEREEMFTNYLDIVGFNAEPVLISHRKDKLIDDLLEIICSARPEYEFCTADTVKHELWVVQDVLKEKLIEAYQSIEATYIADGHHRSASSALLSERLKERNPNATGDKNYNYILGFLIDETRLTILEFNRLVKTMNGHTPQEILSALEENFEVSKLDGACSPENMHEMHCCMDGNWYKLKCKPNILKSDDVVDQIDAQILTKYILSPIFDIKDLKTNKDINFISGEEGHLGVEREIAKGKYKVGFVLFPVTIDQVKAVADENKIMPPKSTWVEPKMRSGLTIYKINE</sequence>
<organism evidence="1 2">
    <name type="scientific">Lishizhenia tianjinensis</name>
    <dbReference type="NCBI Taxonomy" id="477690"/>
    <lineage>
        <taxon>Bacteria</taxon>
        <taxon>Pseudomonadati</taxon>
        <taxon>Bacteroidota</taxon>
        <taxon>Flavobacteriia</taxon>
        <taxon>Flavobacteriales</taxon>
        <taxon>Crocinitomicaceae</taxon>
        <taxon>Lishizhenia</taxon>
    </lineage>
</organism>
<proteinExistence type="predicted"/>
<dbReference type="PANTHER" id="PTHR36454:SF1">
    <property type="entry name" value="DUF1015 DOMAIN-CONTAINING PROTEIN"/>
    <property type="match status" value="1"/>
</dbReference>
<dbReference type="RefSeq" id="WP_090245749.1">
    <property type="nucleotide sequence ID" value="NZ_FPAS01000001.1"/>
</dbReference>
<dbReference type="InterPro" id="IPR008323">
    <property type="entry name" value="UCP033563"/>
</dbReference>
<dbReference type="Pfam" id="PF06245">
    <property type="entry name" value="DUF1015"/>
    <property type="match status" value="1"/>
</dbReference>
<dbReference type="STRING" id="477690.SAMN05216474_0397"/>
<keyword evidence="2" id="KW-1185">Reference proteome</keyword>
<dbReference type="OrthoDB" id="9781616at2"/>
<evidence type="ECO:0000313" key="1">
    <source>
        <dbReference type="EMBL" id="SFT40851.1"/>
    </source>
</evidence>
<protein>
    <submittedName>
        <fullName evidence="1">Uncharacterized conserved protein, DUF1015 family</fullName>
    </submittedName>
</protein>
<dbReference type="Proteomes" id="UP000236454">
    <property type="component" value="Unassembled WGS sequence"/>
</dbReference>
<accession>A0A1I6XSE7</accession>
<dbReference type="AlphaFoldDB" id="A0A1I6XSE7"/>
<gene>
    <name evidence="1" type="ORF">SAMN05216474_0397</name>
</gene>